<evidence type="ECO:0000256" key="1">
    <source>
        <dbReference type="SAM" id="MobiDB-lite"/>
    </source>
</evidence>
<reference evidence="2 3" key="1">
    <citation type="submission" date="2019-04" db="EMBL/GenBank/DDBJ databases">
        <title>Streptomyces sp. nov. Bv016 isolated from bark of Buahinia variegata.</title>
        <authorList>
            <person name="Kanchanasin P."/>
            <person name="Tanasupawat S."/>
            <person name="Yuki M."/>
            <person name="Kudo T."/>
        </authorList>
    </citation>
    <scope>NUCLEOTIDE SEQUENCE [LARGE SCALE GENOMIC DNA]</scope>
    <source>
        <strain evidence="2 3">Bv016</strain>
    </source>
</reference>
<protein>
    <submittedName>
        <fullName evidence="2">Uncharacterized protein</fullName>
    </submittedName>
</protein>
<name>A0A4Z1DFF5_9ACTN</name>
<gene>
    <name evidence="2" type="ORF">E5083_00235</name>
</gene>
<sequence>MEICIAVADWARGLTTWVLGEPGGEGTGAKRRKRPRHVRPTRIRYRVYRVSPSGTTGPPTSGRGAEMVVGWG</sequence>
<feature type="compositionally biased region" description="Low complexity" evidence="1">
    <location>
        <begin position="51"/>
        <end position="62"/>
    </location>
</feature>
<evidence type="ECO:0000313" key="2">
    <source>
        <dbReference type="EMBL" id="TGN81005.1"/>
    </source>
</evidence>
<dbReference type="AlphaFoldDB" id="A0A4Z1DFF5"/>
<evidence type="ECO:0000313" key="3">
    <source>
        <dbReference type="Proteomes" id="UP000298159"/>
    </source>
</evidence>
<feature type="region of interest" description="Disordered" evidence="1">
    <location>
        <begin position="50"/>
        <end position="72"/>
    </location>
</feature>
<organism evidence="2 3">
    <name type="scientific">Streptomyces bauhiniae</name>
    <dbReference type="NCBI Taxonomy" id="2340725"/>
    <lineage>
        <taxon>Bacteria</taxon>
        <taxon>Bacillati</taxon>
        <taxon>Actinomycetota</taxon>
        <taxon>Actinomycetes</taxon>
        <taxon>Kitasatosporales</taxon>
        <taxon>Streptomycetaceae</taxon>
        <taxon>Streptomyces</taxon>
    </lineage>
</organism>
<dbReference type="Proteomes" id="UP000298159">
    <property type="component" value="Unassembled WGS sequence"/>
</dbReference>
<dbReference type="EMBL" id="SRRT01000001">
    <property type="protein sequence ID" value="TGN81005.1"/>
    <property type="molecule type" value="Genomic_DNA"/>
</dbReference>
<proteinExistence type="predicted"/>
<comment type="caution">
    <text evidence="2">The sequence shown here is derived from an EMBL/GenBank/DDBJ whole genome shotgun (WGS) entry which is preliminary data.</text>
</comment>
<keyword evidence="3" id="KW-1185">Reference proteome</keyword>
<accession>A0A4Z1DFF5</accession>